<feature type="region of interest" description="Disordered" evidence="1">
    <location>
        <begin position="1"/>
        <end position="47"/>
    </location>
</feature>
<name>A0ABN3QWP0_9ACTN</name>
<dbReference type="SUPFAM" id="SSF53850">
    <property type="entry name" value="Periplasmic binding protein-like II"/>
    <property type="match status" value="1"/>
</dbReference>
<dbReference type="PANTHER" id="PTHR43649">
    <property type="entry name" value="ARABINOSE-BINDING PROTEIN-RELATED"/>
    <property type="match status" value="1"/>
</dbReference>
<dbReference type="Proteomes" id="UP001501447">
    <property type="component" value="Unassembled WGS sequence"/>
</dbReference>
<dbReference type="InterPro" id="IPR006059">
    <property type="entry name" value="SBP"/>
</dbReference>
<evidence type="ECO:0000313" key="2">
    <source>
        <dbReference type="EMBL" id="GAA2637274.1"/>
    </source>
</evidence>
<gene>
    <name evidence="2" type="ORF">GCM10009863_62470</name>
</gene>
<dbReference type="EMBL" id="BAAARJ010000029">
    <property type="protein sequence ID" value="GAA2637274.1"/>
    <property type="molecule type" value="Genomic_DNA"/>
</dbReference>
<reference evidence="2 3" key="1">
    <citation type="journal article" date="2019" name="Int. J. Syst. Evol. Microbiol.">
        <title>The Global Catalogue of Microorganisms (GCM) 10K type strain sequencing project: providing services to taxonomists for standard genome sequencing and annotation.</title>
        <authorList>
            <consortium name="The Broad Institute Genomics Platform"/>
            <consortium name="The Broad Institute Genome Sequencing Center for Infectious Disease"/>
            <person name="Wu L."/>
            <person name="Ma J."/>
        </authorList>
    </citation>
    <scope>NUCLEOTIDE SEQUENCE [LARGE SCALE GENOMIC DNA]</scope>
    <source>
        <strain evidence="2 3">JCM 16373</strain>
    </source>
</reference>
<dbReference type="Gene3D" id="3.40.190.10">
    <property type="entry name" value="Periplasmic binding protein-like II"/>
    <property type="match status" value="2"/>
</dbReference>
<evidence type="ECO:0000313" key="3">
    <source>
        <dbReference type="Proteomes" id="UP001501447"/>
    </source>
</evidence>
<comment type="caution">
    <text evidence="2">The sequence shown here is derived from an EMBL/GenBank/DDBJ whole genome shotgun (WGS) entry which is preliminary data.</text>
</comment>
<organism evidence="2 3">
    <name type="scientific">Streptomyces axinellae</name>
    <dbReference type="NCBI Taxonomy" id="552788"/>
    <lineage>
        <taxon>Bacteria</taxon>
        <taxon>Bacillati</taxon>
        <taxon>Actinomycetota</taxon>
        <taxon>Actinomycetes</taxon>
        <taxon>Kitasatosporales</taxon>
        <taxon>Streptomycetaceae</taxon>
        <taxon>Streptomyces</taxon>
    </lineage>
</organism>
<dbReference type="Pfam" id="PF01547">
    <property type="entry name" value="SBP_bac_1"/>
    <property type="match status" value="1"/>
</dbReference>
<sequence>MPAGTVLTRSLSHCRTPRVPRRARMETNRSANRNRDRGAEPRRSSYRSVRRPVLAMAALLAVLAPSATACGALTPGSAADSGRPRTVPRSTAVPAGDITLKLTFADAPAMVDALIAAFHKKHPNITVEPSYTQFADYVKSVKLTMASDNAPDLAQFAVGMDDIAARGDILDLAPYRDAYGWRAKFPAASLDQLTGSGRRAASGGHLYGVPAGLSMTGVYYNKELAKKAGIAHPPRTLREFEGQLAAVKKAGMTPLGVGALDSGGLHLWAELVNTMMPPKDYRDWVKGAPGATIKTAGTLAATKTLAAWSREGYLDESANGTAQVDSTGQFTRGGSVFLINGNWAAGQLSEAMGKKAGFFLMPGARPHARAVTSGFSVSYAISSRTRHPQAAGAFLDFLGSPEATRIVSANGFLPPDEKAVPMPGGLLGEVARAHRRVTADDGMNHFPDFTAPNMLDPLRAGVQKLIAGRVTPSAYLDALQKVWARQHTTRERARTG</sequence>
<protein>
    <submittedName>
        <fullName evidence="2">Extracellular solute-binding protein</fullName>
    </submittedName>
</protein>
<dbReference type="InterPro" id="IPR050490">
    <property type="entry name" value="Bact_solute-bd_prot1"/>
</dbReference>
<keyword evidence="3" id="KW-1185">Reference proteome</keyword>
<proteinExistence type="predicted"/>
<evidence type="ECO:0000256" key="1">
    <source>
        <dbReference type="SAM" id="MobiDB-lite"/>
    </source>
</evidence>
<accession>A0ABN3QWP0</accession>
<feature type="compositionally biased region" description="Basic and acidic residues" evidence="1">
    <location>
        <begin position="23"/>
        <end position="43"/>
    </location>
</feature>